<dbReference type="PROSITE" id="PS51257">
    <property type="entry name" value="PROKAR_LIPOPROTEIN"/>
    <property type="match status" value="1"/>
</dbReference>
<dbReference type="OrthoDB" id="700627at2"/>
<evidence type="ECO:0000313" key="1">
    <source>
        <dbReference type="EMBL" id="RZS71070.1"/>
    </source>
</evidence>
<comment type="caution">
    <text evidence="1">The sequence shown here is derived from an EMBL/GenBank/DDBJ whole genome shotgun (WGS) entry which is preliminary data.</text>
</comment>
<sequence>MKQIVSVIKKWELFVLLLTGLTACNKETDVTKAVSIEIKGFNIGNAELQISVDTLVYRNFQVAPNQELNFGKVFTYPSSTNEVALKIKDLTSGKELYTQQLKLNNPDMERFFQFVLIDGNQLELQAPAADPATNKIGFYIHYPQSSDPIDIIMKNTEGQMVYLAQNVQPSTWVYSDYLTQAGFENPNTNYTLNFTKAGTTDAWAFNDNEYMSQSSEDAMFLPQQGQKGRVCSYFVTPGTVDLRVVRLFQPQK</sequence>
<evidence type="ECO:0000313" key="2">
    <source>
        <dbReference type="Proteomes" id="UP000293874"/>
    </source>
</evidence>
<evidence type="ECO:0008006" key="3">
    <source>
        <dbReference type="Google" id="ProtNLM"/>
    </source>
</evidence>
<dbReference type="EMBL" id="SGXA01000002">
    <property type="protein sequence ID" value="RZS71070.1"/>
    <property type="molecule type" value="Genomic_DNA"/>
</dbReference>
<accession>A0A4Q7MVF9</accession>
<dbReference type="Proteomes" id="UP000293874">
    <property type="component" value="Unassembled WGS sequence"/>
</dbReference>
<proteinExistence type="predicted"/>
<gene>
    <name evidence="1" type="ORF">EV199_2971</name>
</gene>
<protein>
    <recommendedName>
        <fullName evidence="3">DUF4397 domain-containing protein</fullName>
    </recommendedName>
</protein>
<name>A0A4Q7MVF9_9BACT</name>
<reference evidence="1 2" key="1">
    <citation type="submission" date="2019-02" db="EMBL/GenBank/DDBJ databases">
        <title>Genomic Encyclopedia of Type Strains, Phase IV (KMG-IV): sequencing the most valuable type-strain genomes for metagenomic binning, comparative biology and taxonomic classification.</title>
        <authorList>
            <person name="Goeker M."/>
        </authorList>
    </citation>
    <scope>NUCLEOTIDE SEQUENCE [LARGE SCALE GENOMIC DNA]</scope>
    <source>
        <strain evidence="1 2">DSM 18116</strain>
    </source>
</reference>
<dbReference type="RefSeq" id="WP_130541607.1">
    <property type="nucleotide sequence ID" value="NZ_CP042431.1"/>
</dbReference>
<keyword evidence="2" id="KW-1185">Reference proteome</keyword>
<organism evidence="1 2">
    <name type="scientific">Pseudobacter ginsenosidimutans</name>
    <dbReference type="NCBI Taxonomy" id="661488"/>
    <lineage>
        <taxon>Bacteria</taxon>
        <taxon>Pseudomonadati</taxon>
        <taxon>Bacteroidota</taxon>
        <taxon>Chitinophagia</taxon>
        <taxon>Chitinophagales</taxon>
        <taxon>Chitinophagaceae</taxon>
        <taxon>Pseudobacter</taxon>
    </lineage>
</organism>
<dbReference type="AlphaFoldDB" id="A0A4Q7MVF9"/>